<sequence length="131" mass="14589">MVGLWLILLSLAVPPNTDALTMDYSNRIEQIHSSVQRGIDNYNKELGSDWIFALYKIPGFTAETDCLKSENKKIEECAFQDKGEEHCSVAVSAKEDMNSVPVCNNDMIAVPRGRKVLGRIYCSRPGSCSPF</sequence>
<proteinExistence type="predicted"/>
<organism evidence="2 3">
    <name type="scientific">Xenopus laevis</name>
    <name type="common">African clawed frog</name>
    <dbReference type="NCBI Taxonomy" id="8355"/>
    <lineage>
        <taxon>Eukaryota</taxon>
        <taxon>Metazoa</taxon>
        <taxon>Chordata</taxon>
        <taxon>Craniata</taxon>
        <taxon>Vertebrata</taxon>
        <taxon>Euteleostomi</taxon>
        <taxon>Amphibia</taxon>
        <taxon>Batrachia</taxon>
        <taxon>Anura</taxon>
        <taxon>Pipoidea</taxon>
        <taxon>Pipidae</taxon>
        <taxon>Xenopodinae</taxon>
        <taxon>Xenopus</taxon>
        <taxon>Xenopus</taxon>
    </lineage>
</organism>
<dbReference type="AlphaFoldDB" id="A0A974CLQ0"/>
<accession>A0A974CLQ0</accession>
<evidence type="ECO:0000313" key="3">
    <source>
        <dbReference type="Proteomes" id="UP000694892"/>
    </source>
</evidence>
<feature type="chain" id="PRO_5036994926" evidence="1">
    <location>
        <begin position="20"/>
        <end position="131"/>
    </location>
</feature>
<evidence type="ECO:0000313" key="2">
    <source>
        <dbReference type="EMBL" id="OCT75373.1"/>
    </source>
</evidence>
<name>A0A974CLQ0_XENLA</name>
<feature type="signal peptide" evidence="1">
    <location>
        <begin position="1"/>
        <end position="19"/>
    </location>
</feature>
<dbReference type="Gene3D" id="3.10.450.10">
    <property type="match status" value="1"/>
</dbReference>
<evidence type="ECO:0000256" key="1">
    <source>
        <dbReference type="SAM" id="SignalP"/>
    </source>
</evidence>
<dbReference type="InterPro" id="IPR046350">
    <property type="entry name" value="Cystatin_sf"/>
</dbReference>
<dbReference type="SUPFAM" id="SSF54403">
    <property type="entry name" value="Cystatin/monellin"/>
    <property type="match status" value="1"/>
</dbReference>
<reference evidence="3" key="1">
    <citation type="journal article" date="2016" name="Nature">
        <title>Genome evolution in the allotetraploid frog Xenopus laevis.</title>
        <authorList>
            <person name="Session A.M."/>
            <person name="Uno Y."/>
            <person name="Kwon T."/>
            <person name="Chapman J.A."/>
            <person name="Toyoda A."/>
            <person name="Takahashi S."/>
            <person name="Fukui A."/>
            <person name="Hikosaka A."/>
            <person name="Suzuki A."/>
            <person name="Kondo M."/>
            <person name="van Heeringen S.J."/>
            <person name="Quigley I."/>
            <person name="Heinz S."/>
            <person name="Ogino H."/>
            <person name="Ochi H."/>
            <person name="Hellsten U."/>
            <person name="Lyons J.B."/>
            <person name="Simakov O."/>
            <person name="Putnam N."/>
            <person name="Stites J."/>
            <person name="Kuroki Y."/>
            <person name="Tanaka T."/>
            <person name="Michiue T."/>
            <person name="Watanabe M."/>
            <person name="Bogdanovic O."/>
            <person name="Lister R."/>
            <person name="Georgiou G."/>
            <person name="Paranjpe S.S."/>
            <person name="van Kruijsbergen I."/>
            <person name="Shu S."/>
            <person name="Carlson J."/>
            <person name="Kinoshita T."/>
            <person name="Ohta Y."/>
            <person name="Mawaribuchi S."/>
            <person name="Jenkins J."/>
            <person name="Grimwood J."/>
            <person name="Schmutz J."/>
            <person name="Mitros T."/>
            <person name="Mozaffari S.V."/>
            <person name="Suzuki Y."/>
            <person name="Haramoto Y."/>
            <person name="Yamamoto T.S."/>
            <person name="Takagi C."/>
            <person name="Heald R."/>
            <person name="Miller K."/>
            <person name="Haudenschild C."/>
            <person name="Kitzman J."/>
            <person name="Nakayama T."/>
            <person name="Izutsu Y."/>
            <person name="Robert J."/>
            <person name="Fortriede J."/>
            <person name="Burns K."/>
            <person name="Lotay V."/>
            <person name="Karimi K."/>
            <person name="Yasuoka Y."/>
            <person name="Dichmann D.S."/>
            <person name="Flajnik M.F."/>
            <person name="Houston D.W."/>
            <person name="Shendure J."/>
            <person name="DuPasquier L."/>
            <person name="Vize P.D."/>
            <person name="Zorn A.M."/>
            <person name="Ito M."/>
            <person name="Marcotte E.M."/>
            <person name="Wallingford J.B."/>
            <person name="Ito Y."/>
            <person name="Asashima M."/>
            <person name="Ueno N."/>
            <person name="Matsuda Y."/>
            <person name="Veenstra G.J."/>
            <person name="Fujiyama A."/>
            <person name="Harland R.M."/>
            <person name="Taira M."/>
            <person name="Rokhsar D.S."/>
        </authorList>
    </citation>
    <scope>NUCLEOTIDE SEQUENCE [LARGE SCALE GENOMIC DNA]</scope>
    <source>
        <strain evidence="3">J</strain>
    </source>
</reference>
<dbReference type="Proteomes" id="UP000694892">
    <property type="component" value="Chromosome 6L"/>
</dbReference>
<protein>
    <submittedName>
        <fullName evidence="2">Uncharacterized protein</fullName>
    </submittedName>
</protein>
<gene>
    <name evidence="2" type="ORF">XELAEV_18030552mg</name>
</gene>
<dbReference type="EMBL" id="CM004476">
    <property type="protein sequence ID" value="OCT75373.1"/>
    <property type="molecule type" value="Genomic_DNA"/>
</dbReference>
<keyword evidence="1" id="KW-0732">Signal</keyword>